<accession>A0A2K8SFK1</accession>
<proteinExistence type="predicted"/>
<dbReference type="RefSeq" id="WP_100896916.1">
    <property type="nucleotide sequence ID" value="NZ_CAWNNC010000001.1"/>
</dbReference>
<protein>
    <submittedName>
        <fullName evidence="1">Uncharacterized protein</fullName>
    </submittedName>
</protein>
<gene>
    <name evidence="1" type="ORF">COO91_00057</name>
</gene>
<dbReference type="AlphaFoldDB" id="A0A2K8SFK1"/>
<dbReference type="EMBL" id="CP024785">
    <property type="protein sequence ID" value="AUB34244.1"/>
    <property type="molecule type" value="Genomic_DNA"/>
</dbReference>
<organism evidence="1 2">
    <name type="scientific">Nostoc flagelliforme CCNUN1</name>
    <dbReference type="NCBI Taxonomy" id="2038116"/>
    <lineage>
        <taxon>Bacteria</taxon>
        <taxon>Bacillati</taxon>
        <taxon>Cyanobacteriota</taxon>
        <taxon>Cyanophyceae</taxon>
        <taxon>Nostocales</taxon>
        <taxon>Nostocaceae</taxon>
        <taxon>Nostoc</taxon>
    </lineage>
</organism>
<dbReference type="KEGG" id="nfl:COO91_00057"/>
<name>A0A2K8SFK1_9NOSO</name>
<keyword evidence="2" id="KW-1185">Reference proteome</keyword>
<evidence type="ECO:0000313" key="2">
    <source>
        <dbReference type="Proteomes" id="UP000232003"/>
    </source>
</evidence>
<sequence length="91" mass="10257">MQQAQTVSNGTVPVFTADEGNESLAAMVTRAVDEWNMIRYYQQLLDFECSETPDSLVLLTNCYRILSEPHREELQLTLTAIYKLIQAKGGS</sequence>
<reference evidence="1 2" key="1">
    <citation type="submission" date="2017-11" db="EMBL/GenBank/DDBJ databases">
        <title>Complete genome of a free-living desiccation-tolerant cyanobacterium and its photosynthetic adaptation to extreme terrestrial habitat.</title>
        <authorList>
            <person name="Shang J."/>
        </authorList>
    </citation>
    <scope>NUCLEOTIDE SEQUENCE [LARGE SCALE GENOMIC DNA]</scope>
    <source>
        <strain evidence="1 2">CCNUN1</strain>
    </source>
</reference>
<dbReference type="Proteomes" id="UP000232003">
    <property type="component" value="Chromosome"/>
</dbReference>
<evidence type="ECO:0000313" key="1">
    <source>
        <dbReference type="EMBL" id="AUB34244.1"/>
    </source>
</evidence>